<protein>
    <submittedName>
        <fullName evidence="2">Uncharacterized protein</fullName>
    </submittedName>
</protein>
<organism evidence="2 3">
    <name type="scientific">Panicum hallii var. hallii</name>
    <dbReference type="NCBI Taxonomy" id="1504633"/>
    <lineage>
        <taxon>Eukaryota</taxon>
        <taxon>Viridiplantae</taxon>
        <taxon>Streptophyta</taxon>
        <taxon>Embryophyta</taxon>
        <taxon>Tracheophyta</taxon>
        <taxon>Spermatophyta</taxon>
        <taxon>Magnoliopsida</taxon>
        <taxon>Liliopsida</taxon>
        <taxon>Poales</taxon>
        <taxon>Poaceae</taxon>
        <taxon>PACMAD clade</taxon>
        <taxon>Panicoideae</taxon>
        <taxon>Panicodae</taxon>
        <taxon>Paniceae</taxon>
        <taxon>Panicinae</taxon>
        <taxon>Panicum</taxon>
        <taxon>Panicum sect. Panicum</taxon>
    </lineage>
</organism>
<evidence type="ECO:0000313" key="2">
    <source>
        <dbReference type="EMBL" id="PUZ74350.1"/>
    </source>
</evidence>
<evidence type="ECO:0000313" key="3">
    <source>
        <dbReference type="Proteomes" id="UP000244336"/>
    </source>
</evidence>
<name>A0A2T7F2P0_9POAL</name>
<feature type="compositionally biased region" description="Basic and acidic residues" evidence="1">
    <location>
        <begin position="173"/>
        <end position="182"/>
    </location>
</feature>
<dbReference type="EMBL" id="CM009749">
    <property type="protein sequence ID" value="PUZ74350.1"/>
    <property type="molecule type" value="Genomic_DNA"/>
</dbReference>
<dbReference type="Gramene" id="PUZ74350">
    <property type="protein sequence ID" value="PUZ74350"/>
    <property type="gene ID" value="GQ55_1G058000"/>
</dbReference>
<dbReference type="AlphaFoldDB" id="A0A2T7F2P0"/>
<sequence>MRAGTDDARVAVGHARHGLGWPSTVAEQKDHWHPSIHDPSVRFRPLLRDGDESSCAHVAALKAGRPAAGGSAEPATPRNRAAGYATRSTAGRQRWPSRRANRPHPAVRACGGELRWPGRRGLIDGMPACRGLSRPRLPSASAPGGGGEGRRDRRAAALEPCPCRAPRRQPAAGHRDRGEARHGRAAACP</sequence>
<feature type="compositionally biased region" description="Low complexity" evidence="1">
    <location>
        <begin position="157"/>
        <end position="172"/>
    </location>
</feature>
<reference evidence="2 3" key="1">
    <citation type="submission" date="2018-04" db="EMBL/GenBank/DDBJ databases">
        <title>WGS assembly of Panicum hallii var. hallii HAL2.</title>
        <authorList>
            <person name="Lovell J."/>
            <person name="Jenkins J."/>
            <person name="Lowry D."/>
            <person name="Mamidi S."/>
            <person name="Sreedasyam A."/>
            <person name="Weng X."/>
            <person name="Barry K."/>
            <person name="Bonette J."/>
            <person name="Campitelli B."/>
            <person name="Daum C."/>
            <person name="Gordon S."/>
            <person name="Gould B."/>
            <person name="Lipzen A."/>
            <person name="MacQueen A."/>
            <person name="Palacio-Mejia J."/>
            <person name="Plott C."/>
            <person name="Shakirov E."/>
            <person name="Shu S."/>
            <person name="Yoshinaga Y."/>
            <person name="Zane M."/>
            <person name="Rokhsar D."/>
            <person name="Grimwood J."/>
            <person name="Schmutz J."/>
            <person name="Juenger T."/>
        </authorList>
    </citation>
    <scope>NUCLEOTIDE SEQUENCE [LARGE SCALE GENOMIC DNA]</scope>
    <source>
        <strain evidence="3">cv. HAL2</strain>
    </source>
</reference>
<accession>A0A2T7F2P0</accession>
<feature type="region of interest" description="Disordered" evidence="1">
    <location>
        <begin position="63"/>
        <end position="106"/>
    </location>
</feature>
<evidence type="ECO:0000256" key="1">
    <source>
        <dbReference type="SAM" id="MobiDB-lite"/>
    </source>
</evidence>
<proteinExistence type="predicted"/>
<feature type="region of interest" description="Disordered" evidence="1">
    <location>
        <begin position="127"/>
        <end position="189"/>
    </location>
</feature>
<gene>
    <name evidence="2" type="ORF">GQ55_1G058000</name>
</gene>
<dbReference type="Proteomes" id="UP000244336">
    <property type="component" value="Chromosome 1"/>
</dbReference>
<keyword evidence="3" id="KW-1185">Reference proteome</keyword>